<evidence type="ECO:0000256" key="1">
    <source>
        <dbReference type="ARBA" id="ARBA00005755"/>
    </source>
</evidence>
<dbReference type="AlphaFoldDB" id="A0A814I629"/>
<dbReference type="InterPro" id="IPR043502">
    <property type="entry name" value="DNA/RNA_pol_sf"/>
</dbReference>
<dbReference type="GO" id="GO:0006260">
    <property type="term" value="P:DNA replication"/>
    <property type="evidence" value="ECO:0007669"/>
    <property type="project" value="UniProtKB-KW"/>
</dbReference>
<keyword evidence="7" id="KW-0238">DNA-binding</keyword>
<dbReference type="InterPro" id="IPR036397">
    <property type="entry name" value="RNaseH_sf"/>
</dbReference>
<dbReference type="Gene3D" id="3.40.960.10">
    <property type="entry name" value="VSR Endonuclease"/>
    <property type="match status" value="1"/>
</dbReference>
<dbReference type="Pfam" id="PF03175">
    <property type="entry name" value="DNA_pol_B_2"/>
    <property type="match status" value="1"/>
</dbReference>
<evidence type="ECO:0000256" key="7">
    <source>
        <dbReference type="ARBA" id="ARBA00023125"/>
    </source>
</evidence>
<proteinExistence type="inferred from homology"/>
<evidence type="ECO:0000256" key="3">
    <source>
        <dbReference type="ARBA" id="ARBA00022679"/>
    </source>
</evidence>
<comment type="similarity">
    <text evidence="1">Belongs to the DNA polymerase type-B family.</text>
</comment>
<comment type="caution">
    <text evidence="11">The sequence shown here is derived from an EMBL/GenBank/DDBJ whole genome shotgun (WGS) entry which is preliminary data.</text>
</comment>
<dbReference type="InterPro" id="IPR004868">
    <property type="entry name" value="DNA-dir_DNA_pol_B_mt/vir"/>
</dbReference>
<keyword evidence="3" id="KW-0808">Transferase</keyword>
<dbReference type="PANTHER" id="PTHR33568">
    <property type="entry name" value="DNA POLYMERASE"/>
    <property type="match status" value="1"/>
</dbReference>
<accession>A0A814I629</accession>
<dbReference type="SUPFAM" id="SSF53098">
    <property type="entry name" value="Ribonuclease H-like"/>
    <property type="match status" value="1"/>
</dbReference>
<keyword evidence="12" id="KW-1185">Reference proteome</keyword>
<feature type="region of interest" description="Disordered" evidence="9">
    <location>
        <begin position="666"/>
        <end position="686"/>
    </location>
</feature>
<evidence type="ECO:0000313" key="12">
    <source>
        <dbReference type="Proteomes" id="UP000663879"/>
    </source>
</evidence>
<keyword evidence="4" id="KW-0548">Nucleotidyltransferase</keyword>
<name>A0A814I629_9BILA</name>
<dbReference type="PANTHER" id="PTHR33568:SF3">
    <property type="entry name" value="DNA-DIRECTED DNA POLYMERASE"/>
    <property type="match status" value="1"/>
</dbReference>
<evidence type="ECO:0000256" key="9">
    <source>
        <dbReference type="SAM" id="MobiDB-lite"/>
    </source>
</evidence>
<dbReference type="SUPFAM" id="SSF56672">
    <property type="entry name" value="DNA/RNA polymerases"/>
    <property type="match status" value="1"/>
</dbReference>
<dbReference type="GO" id="GO:0003677">
    <property type="term" value="F:DNA binding"/>
    <property type="evidence" value="ECO:0007669"/>
    <property type="project" value="UniProtKB-KW"/>
</dbReference>
<comment type="catalytic activity">
    <reaction evidence="8">
        <text>DNA(n) + a 2'-deoxyribonucleoside 5'-triphosphate = DNA(n+1) + diphosphate</text>
        <dbReference type="Rhea" id="RHEA:22508"/>
        <dbReference type="Rhea" id="RHEA-COMP:17339"/>
        <dbReference type="Rhea" id="RHEA-COMP:17340"/>
        <dbReference type="ChEBI" id="CHEBI:33019"/>
        <dbReference type="ChEBI" id="CHEBI:61560"/>
        <dbReference type="ChEBI" id="CHEBI:173112"/>
        <dbReference type="EC" id="2.7.7.7"/>
    </reaction>
</comment>
<keyword evidence="6" id="KW-0239">DNA-directed DNA polymerase</keyword>
<dbReference type="GO" id="GO:0000166">
    <property type="term" value="F:nucleotide binding"/>
    <property type="evidence" value="ECO:0007669"/>
    <property type="project" value="InterPro"/>
</dbReference>
<gene>
    <name evidence="11" type="ORF">OXX778_LOCUS17304</name>
</gene>
<evidence type="ECO:0000256" key="4">
    <source>
        <dbReference type="ARBA" id="ARBA00022695"/>
    </source>
</evidence>
<evidence type="ECO:0000256" key="5">
    <source>
        <dbReference type="ARBA" id="ARBA00022705"/>
    </source>
</evidence>
<sequence length="686" mass="80155">MKRFSDRSYYCDFCKVAYNNLECHKCEECCKSCNRIGCNESIVQSCTLCNIECKSEKCLRLHSERFCKELKICKTCNFYRNKNHVCGENDRLCKNSSKSVDQDHRCYIKKDKEKKNDKDFGGFIFFDYEAYQINGVHVPNLIMTKKICAKCIDAKVECEYCEQKYTFYDNDIFCHWLFKHENFIAIAHNLKGYDGVFILKYILSSFLPNDTMPSVLVNGTKILSIKFRKLKLIDSHSFLSMPLSDFSSTLNLKESKGHFPHLFNLPENQNYLGPYPYKKFYGSDFFGTKKKAEFDIWYDSVKEETFDFKQKFLDYCWSDVVLLAEGCMAFRKIIMERTKLTETDTGIDPFLTSITIASLCHHIFRSKIMKPDTIGIIPENGYHPEHKTSIKCQLWLKYLSEKKNIRIQHSKNGGEIQVGKYRLDGYDKASNTYYEFHGCLFHGCKKCYKSDTFNSFKQELMGTTFEKHSKRIREIRRMINASKLVEIWECDWDQPINPRDALFGGRTNGVKLYHKCTGDEQSGYVDITSLYPCVQKYCNYPIGHPIVETENFGDVNKYFGLIKCKVLPPRELYFPVLPSRINGKLVFPLCRTCAELQQSKCNHSIEEKCLEGTWVTLEVQEALRQGYQMVEIYEVWHWGKLGLLFGDYVNMFLKGKQEADGYPEYAKTDEQNNNTSMTITKEKELN</sequence>
<feature type="domain" description="DNA-directed DNA polymerase family B mitochondria/virus" evidence="10">
    <location>
        <begin position="177"/>
        <end position="661"/>
    </location>
</feature>
<evidence type="ECO:0000313" key="11">
    <source>
        <dbReference type="EMBL" id="CAF1019467.1"/>
    </source>
</evidence>
<dbReference type="Proteomes" id="UP000663879">
    <property type="component" value="Unassembled WGS sequence"/>
</dbReference>
<protein>
    <recommendedName>
        <fullName evidence="2">DNA-directed DNA polymerase</fullName>
        <ecNumber evidence="2">2.7.7.7</ecNumber>
    </recommendedName>
</protein>
<dbReference type="EMBL" id="CAJNOC010004380">
    <property type="protein sequence ID" value="CAF1019467.1"/>
    <property type="molecule type" value="Genomic_DNA"/>
</dbReference>
<reference evidence="11" key="1">
    <citation type="submission" date="2021-02" db="EMBL/GenBank/DDBJ databases">
        <authorList>
            <person name="Nowell W R."/>
        </authorList>
    </citation>
    <scope>NUCLEOTIDE SEQUENCE</scope>
    <source>
        <strain evidence="11">Ploen Becks lab</strain>
    </source>
</reference>
<dbReference type="GO" id="GO:0003887">
    <property type="term" value="F:DNA-directed DNA polymerase activity"/>
    <property type="evidence" value="ECO:0007669"/>
    <property type="project" value="UniProtKB-KW"/>
</dbReference>
<evidence type="ECO:0000256" key="2">
    <source>
        <dbReference type="ARBA" id="ARBA00012417"/>
    </source>
</evidence>
<dbReference type="Gene3D" id="3.30.420.10">
    <property type="entry name" value="Ribonuclease H-like superfamily/Ribonuclease H"/>
    <property type="match status" value="1"/>
</dbReference>
<dbReference type="OrthoDB" id="10066876at2759"/>
<keyword evidence="5" id="KW-0235">DNA replication</keyword>
<dbReference type="InterPro" id="IPR012337">
    <property type="entry name" value="RNaseH-like_sf"/>
</dbReference>
<dbReference type="EC" id="2.7.7.7" evidence="2"/>
<organism evidence="11 12">
    <name type="scientific">Brachionus calyciflorus</name>
    <dbReference type="NCBI Taxonomy" id="104777"/>
    <lineage>
        <taxon>Eukaryota</taxon>
        <taxon>Metazoa</taxon>
        <taxon>Spiralia</taxon>
        <taxon>Gnathifera</taxon>
        <taxon>Rotifera</taxon>
        <taxon>Eurotatoria</taxon>
        <taxon>Monogononta</taxon>
        <taxon>Pseudotrocha</taxon>
        <taxon>Ploima</taxon>
        <taxon>Brachionidae</taxon>
        <taxon>Brachionus</taxon>
    </lineage>
</organism>
<evidence type="ECO:0000259" key="10">
    <source>
        <dbReference type="Pfam" id="PF03175"/>
    </source>
</evidence>
<evidence type="ECO:0000256" key="8">
    <source>
        <dbReference type="ARBA" id="ARBA00049244"/>
    </source>
</evidence>
<evidence type="ECO:0000256" key="6">
    <source>
        <dbReference type="ARBA" id="ARBA00022932"/>
    </source>
</evidence>